<sequence>MNFAKQINMAPMLVKKEQPGYILNSLLAPLLQSAEMLLTNGVGGAETVDRAWMIGTVEGFYTYPNPSYKAPDFLKG</sequence>
<evidence type="ECO:0000313" key="1">
    <source>
        <dbReference type="EMBL" id="QYA42218.1"/>
    </source>
</evidence>
<organism evidence="1 2">
    <name type="scientific">Macrococcoides bohemicum</name>
    <dbReference type="NCBI Taxonomy" id="1903056"/>
    <lineage>
        <taxon>Bacteria</taxon>
        <taxon>Bacillati</taxon>
        <taxon>Bacillota</taxon>
        <taxon>Bacilli</taxon>
        <taxon>Bacillales</taxon>
        <taxon>Staphylococcaceae</taxon>
        <taxon>Macrococcoides</taxon>
    </lineage>
</organism>
<dbReference type="AlphaFoldDB" id="A0AAJ4P7Y6"/>
<name>A0AAJ4P7Y6_9STAP</name>
<keyword evidence="2" id="KW-1185">Reference proteome</keyword>
<reference evidence="1 2" key="1">
    <citation type="submission" date="2021-07" db="EMBL/GenBank/DDBJ databases">
        <title>Prevalence and characterization of methicillin-resistant Macrococcus spp. in food producing animals and meat in Switzerland in 2019.</title>
        <authorList>
            <person name="Keller J.E."/>
            <person name="Schwendener S."/>
            <person name="Neuenschwander J."/>
            <person name="Overesch G."/>
            <person name="Perreten V."/>
        </authorList>
    </citation>
    <scope>NUCLEOTIDE SEQUENCE [LARGE SCALE GENOMIC DNA]</scope>
    <source>
        <strain evidence="1 2">19Msa0936</strain>
    </source>
</reference>
<gene>
    <name evidence="1" type="ORF">KYI11_11585</name>
</gene>
<proteinExistence type="predicted"/>
<evidence type="ECO:0000313" key="2">
    <source>
        <dbReference type="Proteomes" id="UP000826802"/>
    </source>
</evidence>
<dbReference type="Proteomes" id="UP000826802">
    <property type="component" value="Chromosome"/>
</dbReference>
<dbReference type="RefSeq" id="WP_219503067.1">
    <property type="nucleotide sequence ID" value="NZ_CP079981.1"/>
</dbReference>
<protein>
    <submittedName>
        <fullName evidence="1">Uncharacterized protein</fullName>
    </submittedName>
</protein>
<dbReference type="EMBL" id="CP079981">
    <property type="protein sequence ID" value="QYA42218.1"/>
    <property type="molecule type" value="Genomic_DNA"/>
</dbReference>
<accession>A0AAJ4P7Y6</accession>